<protein>
    <recommendedName>
        <fullName evidence="3">Apea-like HEPN domain-containing protein</fullName>
    </recommendedName>
</protein>
<dbReference type="EMBL" id="JAWJZI010000002">
    <property type="protein sequence ID" value="MDV5168880.1"/>
    <property type="molecule type" value="Genomic_DNA"/>
</dbReference>
<keyword evidence="2" id="KW-1185">Reference proteome</keyword>
<evidence type="ECO:0000313" key="1">
    <source>
        <dbReference type="EMBL" id="MDV5168880.1"/>
    </source>
</evidence>
<dbReference type="RefSeq" id="WP_317521618.1">
    <property type="nucleotide sequence ID" value="NZ_JAWJZI010000002.1"/>
</dbReference>
<organism evidence="1 2">
    <name type="scientific">Photobacterium rosenbergii</name>
    <dbReference type="NCBI Taxonomy" id="294936"/>
    <lineage>
        <taxon>Bacteria</taxon>
        <taxon>Pseudomonadati</taxon>
        <taxon>Pseudomonadota</taxon>
        <taxon>Gammaproteobacteria</taxon>
        <taxon>Vibrionales</taxon>
        <taxon>Vibrionaceae</taxon>
        <taxon>Photobacterium</taxon>
    </lineage>
</organism>
<name>A0ABU3ZFK2_9GAMM</name>
<dbReference type="Proteomes" id="UP001186452">
    <property type="component" value="Unassembled WGS sequence"/>
</dbReference>
<evidence type="ECO:0008006" key="3">
    <source>
        <dbReference type="Google" id="ProtNLM"/>
    </source>
</evidence>
<accession>A0ABU3ZFK2</accession>
<proteinExistence type="predicted"/>
<evidence type="ECO:0000313" key="2">
    <source>
        <dbReference type="Proteomes" id="UP001186452"/>
    </source>
</evidence>
<comment type="caution">
    <text evidence="1">The sequence shown here is derived from an EMBL/GenBank/DDBJ whole genome shotgun (WGS) entry which is preliminary data.</text>
</comment>
<gene>
    <name evidence="1" type="ORF">R2X38_07695</name>
</gene>
<reference evidence="1 2" key="1">
    <citation type="submission" date="2023-10" db="EMBL/GenBank/DDBJ databases">
        <title>Marine bacteria isolated from horseshoe crab.</title>
        <authorList>
            <person name="Cheng T.H."/>
        </authorList>
    </citation>
    <scope>NUCLEOTIDE SEQUENCE [LARGE SCALE GENOMIC DNA]</scope>
    <source>
        <strain evidence="1 2">HSC6</strain>
    </source>
</reference>
<sequence length="170" mass="18966">MTSEVQNWLSGKLENTQLDDGVTYTAIADFCVMWAVFEGTELADADSAVDELAYIACRLVKGHIDFSEELAFWSNRYVEEGATNKRFDKLGFTHKPHIKLVSDVLLGNQTDALKVAHAMLLIVYRLRNNLFHGNKDITQIHNQATNLGMASKALINVATVSGRYVFLNNA</sequence>